<dbReference type="InterPro" id="IPR000866">
    <property type="entry name" value="AhpC/TSA"/>
</dbReference>
<evidence type="ECO:0000256" key="3">
    <source>
        <dbReference type="ARBA" id="ARBA00022968"/>
    </source>
</evidence>
<evidence type="ECO:0000259" key="7">
    <source>
        <dbReference type="PROSITE" id="PS51352"/>
    </source>
</evidence>
<keyword evidence="6" id="KW-0732">Signal</keyword>
<proteinExistence type="predicted"/>
<evidence type="ECO:0000256" key="6">
    <source>
        <dbReference type="SAM" id="SignalP"/>
    </source>
</evidence>
<dbReference type="AlphaFoldDB" id="A0A9X7Z695"/>
<dbReference type="SUPFAM" id="SSF52833">
    <property type="entry name" value="Thioredoxin-like"/>
    <property type="match status" value="1"/>
</dbReference>
<keyword evidence="4" id="KW-1015">Disulfide bond</keyword>
<name>A0A9X7Z695_9BACL</name>
<keyword evidence="9" id="KW-1185">Reference proteome</keyword>
<dbReference type="EMBL" id="CP071182">
    <property type="protein sequence ID" value="QSO45993.1"/>
    <property type="molecule type" value="Genomic_DNA"/>
</dbReference>
<dbReference type="PROSITE" id="PS51352">
    <property type="entry name" value="THIOREDOXIN_2"/>
    <property type="match status" value="1"/>
</dbReference>
<dbReference type="RefSeq" id="WP_206655365.1">
    <property type="nucleotide sequence ID" value="NZ_CP071182.1"/>
</dbReference>
<keyword evidence="5" id="KW-0676">Redox-active center</keyword>
<dbReference type="InterPro" id="IPR013766">
    <property type="entry name" value="Thioredoxin_domain"/>
</dbReference>
<reference evidence="8 9" key="1">
    <citation type="submission" date="2021-02" db="EMBL/GenBank/DDBJ databases">
        <title>Alicyclobacillus curvatus sp. nov. and Alicyclobacillus mengziensis sp. nov., two acidophilic bacteria isolated from acid mine drainage.</title>
        <authorList>
            <person name="Huang Y."/>
        </authorList>
    </citation>
    <scope>NUCLEOTIDE SEQUENCE [LARGE SCALE GENOMIC DNA]</scope>
    <source>
        <strain evidence="8 9">S30H14</strain>
    </source>
</reference>
<gene>
    <name evidence="8" type="ORF">JZ786_15840</name>
</gene>
<protein>
    <submittedName>
        <fullName evidence="8">TlpA family protein disulfide reductase</fullName>
    </submittedName>
</protein>
<evidence type="ECO:0000313" key="8">
    <source>
        <dbReference type="EMBL" id="QSO45993.1"/>
    </source>
</evidence>
<comment type="subcellular location">
    <subcellularLocation>
        <location evidence="1">Cell envelope</location>
    </subcellularLocation>
</comment>
<dbReference type="Proteomes" id="UP000663505">
    <property type="component" value="Chromosome"/>
</dbReference>
<feature type="signal peptide" evidence="6">
    <location>
        <begin position="1"/>
        <end position="30"/>
    </location>
</feature>
<dbReference type="CDD" id="cd02966">
    <property type="entry name" value="TlpA_like_family"/>
    <property type="match status" value="1"/>
</dbReference>
<dbReference type="GO" id="GO:0017004">
    <property type="term" value="P:cytochrome complex assembly"/>
    <property type="evidence" value="ECO:0007669"/>
    <property type="project" value="UniProtKB-KW"/>
</dbReference>
<evidence type="ECO:0000313" key="9">
    <source>
        <dbReference type="Proteomes" id="UP000663505"/>
    </source>
</evidence>
<keyword evidence="3" id="KW-0812">Transmembrane</keyword>
<organism evidence="8 9">
    <name type="scientific">Alicyclobacillus mengziensis</name>
    <dbReference type="NCBI Taxonomy" id="2931921"/>
    <lineage>
        <taxon>Bacteria</taxon>
        <taxon>Bacillati</taxon>
        <taxon>Bacillota</taxon>
        <taxon>Bacilli</taxon>
        <taxon>Bacillales</taxon>
        <taxon>Alicyclobacillaceae</taxon>
        <taxon>Alicyclobacillus</taxon>
    </lineage>
</organism>
<keyword evidence="3" id="KW-0735">Signal-anchor</keyword>
<dbReference type="InterPro" id="IPR050553">
    <property type="entry name" value="Thioredoxin_ResA/DsbE_sf"/>
</dbReference>
<evidence type="ECO:0000256" key="4">
    <source>
        <dbReference type="ARBA" id="ARBA00023157"/>
    </source>
</evidence>
<feature type="chain" id="PRO_5040963907" evidence="6">
    <location>
        <begin position="31"/>
        <end position="197"/>
    </location>
</feature>
<dbReference type="GO" id="GO:0030313">
    <property type="term" value="C:cell envelope"/>
    <property type="evidence" value="ECO:0007669"/>
    <property type="project" value="UniProtKB-SubCell"/>
</dbReference>
<dbReference type="Pfam" id="PF00578">
    <property type="entry name" value="AhpC-TSA"/>
    <property type="match status" value="1"/>
</dbReference>
<dbReference type="InterPro" id="IPR036249">
    <property type="entry name" value="Thioredoxin-like_sf"/>
</dbReference>
<keyword evidence="2" id="KW-0201">Cytochrome c-type biogenesis</keyword>
<feature type="domain" description="Thioredoxin" evidence="7">
    <location>
        <begin position="52"/>
        <end position="193"/>
    </location>
</feature>
<dbReference type="PANTHER" id="PTHR42852">
    <property type="entry name" value="THIOL:DISULFIDE INTERCHANGE PROTEIN DSBE"/>
    <property type="match status" value="1"/>
</dbReference>
<evidence type="ECO:0000256" key="2">
    <source>
        <dbReference type="ARBA" id="ARBA00022748"/>
    </source>
</evidence>
<accession>A0A9X7Z695</accession>
<dbReference type="Gene3D" id="3.40.30.10">
    <property type="entry name" value="Glutaredoxin"/>
    <property type="match status" value="1"/>
</dbReference>
<dbReference type="GO" id="GO:0016209">
    <property type="term" value="F:antioxidant activity"/>
    <property type="evidence" value="ECO:0007669"/>
    <property type="project" value="InterPro"/>
</dbReference>
<evidence type="ECO:0000256" key="1">
    <source>
        <dbReference type="ARBA" id="ARBA00004196"/>
    </source>
</evidence>
<dbReference type="PROSITE" id="PS51257">
    <property type="entry name" value="PROKAR_LIPOPROTEIN"/>
    <property type="match status" value="1"/>
</dbReference>
<evidence type="ECO:0000256" key="5">
    <source>
        <dbReference type="ARBA" id="ARBA00023284"/>
    </source>
</evidence>
<dbReference type="GO" id="GO:0016491">
    <property type="term" value="F:oxidoreductase activity"/>
    <property type="evidence" value="ECO:0007669"/>
    <property type="project" value="InterPro"/>
</dbReference>
<dbReference type="KEGG" id="afx:JZ786_15840"/>
<dbReference type="PANTHER" id="PTHR42852:SF6">
    <property type="entry name" value="THIOL:DISULFIDE INTERCHANGE PROTEIN DSBE"/>
    <property type="match status" value="1"/>
</dbReference>
<sequence>MSLKKRYTALMGAACGLLLLGGCGIPLGNAETSSTTGATSAPSNTASTATGVTVGANAPGFSLQELGGKGEVSLKQLLGKGPIILNAWASWCGPCQQEEPELTALAKQYAGKVTVIGINMTAEDSVSGAKQFVSKYHVSYPILLDSAGTFLNKYQLVGFPTTFLINGAGKIQAVHVGSLTKSQMQRLFEQAAKETTA</sequence>